<dbReference type="InterPro" id="IPR007484">
    <property type="entry name" value="Peptidase_M28"/>
</dbReference>
<gene>
    <name evidence="9" type="ORF">MNBD_ALPHA06-2051</name>
</gene>
<evidence type="ECO:0000256" key="1">
    <source>
        <dbReference type="ARBA" id="ARBA00022438"/>
    </source>
</evidence>
<dbReference type="InterPro" id="IPR045175">
    <property type="entry name" value="M28_fam"/>
</dbReference>
<dbReference type="GO" id="GO:0004177">
    <property type="term" value="F:aminopeptidase activity"/>
    <property type="evidence" value="ECO:0007669"/>
    <property type="project" value="UniProtKB-KW"/>
</dbReference>
<dbReference type="PROSITE" id="PS51257">
    <property type="entry name" value="PROKAR_LIPOPROTEIN"/>
    <property type="match status" value="1"/>
</dbReference>
<evidence type="ECO:0000256" key="3">
    <source>
        <dbReference type="ARBA" id="ARBA00022723"/>
    </source>
</evidence>
<dbReference type="GO" id="GO:0006508">
    <property type="term" value="P:proteolysis"/>
    <property type="evidence" value="ECO:0007669"/>
    <property type="project" value="UniProtKB-KW"/>
</dbReference>
<dbReference type="AlphaFoldDB" id="A0A3B0RU63"/>
<keyword evidence="5" id="KW-0378">Hydrolase</keyword>
<dbReference type="CDD" id="cd05660">
    <property type="entry name" value="M28_like_PA"/>
    <property type="match status" value="1"/>
</dbReference>
<evidence type="ECO:0000256" key="6">
    <source>
        <dbReference type="ARBA" id="ARBA00022833"/>
    </source>
</evidence>
<keyword evidence="1" id="KW-0031">Aminopeptidase</keyword>
<evidence type="ECO:0000313" key="9">
    <source>
        <dbReference type="EMBL" id="VAV92026.1"/>
    </source>
</evidence>
<dbReference type="PANTHER" id="PTHR12147">
    <property type="entry name" value="METALLOPEPTIDASE M28 FAMILY MEMBER"/>
    <property type="match status" value="1"/>
</dbReference>
<organism evidence="9">
    <name type="scientific">hydrothermal vent metagenome</name>
    <dbReference type="NCBI Taxonomy" id="652676"/>
    <lineage>
        <taxon>unclassified sequences</taxon>
        <taxon>metagenomes</taxon>
        <taxon>ecological metagenomes</taxon>
    </lineage>
</organism>
<name>A0A3B0RU63_9ZZZZ</name>
<feature type="domain" description="Peptidase M28" evidence="8">
    <location>
        <begin position="334"/>
        <end position="547"/>
    </location>
</feature>
<accession>A0A3B0RU63</accession>
<dbReference type="EMBL" id="UOEE01000135">
    <property type="protein sequence ID" value="VAV92026.1"/>
    <property type="molecule type" value="Genomic_DNA"/>
</dbReference>
<dbReference type="InterPro" id="IPR046450">
    <property type="entry name" value="PA_dom_sf"/>
</dbReference>
<dbReference type="PANTHER" id="PTHR12147:SF56">
    <property type="entry name" value="AMINOPEPTIDASE YDR415C-RELATED"/>
    <property type="match status" value="1"/>
</dbReference>
<feature type="region of interest" description="Disordered" evidence="7">
    <location>
        <begin position="27"/>
        <end position="48"/>
    </location>
</feature>
<dbReference type="GO" id="GO:0008235">
    <property type="term" value="F:metalloexopeptidase activity"/>
    <property type="evidence" value="ECO:0007669"/>
    <property type="project" value="InterPro"/>
</dbReference>
<dbReference type="CDD" id="cd04821">
    <property type="entry name" value="PA_M28_1_2"/>
    <property type="match status" value="1"/>
</dbReference>
<proteinExistence type="predicted"/>
<dbReference type="Gene3D" id="3.40.630.10">
    <property type="entry name" value="Zn peptidases"/>
    <property type="match status" value="1"/>
</dbReference>
<sequence length="584" mass="62929">MKNLFVVGGLACFCLAGLSACGTETVVSAPPEKSDVKEVERPTPLPRGEQATDIVAGAKLELTISEAGLRARIAEISDDKYEGRAPTTPGGIAAGQWVADEMARIGLSPAVDGGWFQPTPLVESTLNQETSRLDFAINGEPFDLPLNTDKVFWTKKINEDLKFDPTEVVFVGYGVVAPEYGWDDYAGIDVTGKTVVMLINDPGFVNPKGELFNGKAMTYYGRWTYKFEEAGRQGAAAAIIVHETAPASYGWGVVSGSWTGAQYDLERPDGGANRTILEGWISYDGAKRLFSQSGHDYQALKASAAKPGFKPSMLQGVTASGSVQTSIKHLVSRNVAGVLPGAKTPDEYVLYMGHWDHLGKKDVADGEDGIFNGAVDNATGVAGILTIADAFARQETRPDRSILFVAVTAEESGLLGSAYFAEDPIVPLNKIVGGINIDALLPAPRARDMEVVGFGSSEMEDILKSKAARHGKTLIPDQTPEAGHFYRSDHISLAKKGVPMLYGGGGSDLVVGGEEAGKKLSETYRTDNYHKVSDEYHADWDISGMAQDYDIMYLVGEAMSHDGVWPNWYEGNEFKALRDAMMQE</sequence>
<evidence type="ECO:0000259" key="8">
    <source>
        <dbReference type="Pfam" id="PF04389"/>
    </source>
</evidence>
<dbReference type="GO" id="GO:0046872">
    <property type="term" value="F:metal ion binding"/>
    <property type="evidence" value="ECO:0007669"/>
    <property type="project" value="UniProtKB-KW"/>
</dbReference>
<evidence type="ECO:0000256" key="5">
    <source>
        <dbReference type="ARBA" id="ARBA00022801"/>
    </source>
</evidence>
<protein>
    <submittedName>
        <fullName evidence="9">Gll4423 protein</fullName>
    </submittedName>
</protein>
<dbReference type="SUPFAM" id="SSF53187">
    <property type="entry name" value="Zn-dependent exopeptidases"/>
    <property type="match status" value="1"/>
</dbReference>
<evidence type="ECO:0000256" key="2">
    <source>
        <dbReference type="ARBA" id="ARBA00022670"/>
    </source>
</evidence>
<keyword evidence="4" id="KW-0732">Signal</keyword>
<reference evidence="9" key="1">
    <citation type="submission" date="2018-06" db="EMBL/GenBank/DDBJ databases">
        <authorList>
            <person name="Zhirakovskaya E."/>
        </authorList>
    </citation>
    <scope>NUCLEOTIDE SEQUENCE</scope>
</reference>
<feature type="compositionally biased region" description="Basic and acidic residues" evidence="7">
    <location>
        <begin position="32"/>
        <end position="41"/>
    </location>
</feature>
<dbReference type="Pfam" id="PF04389">
    <property type="entry name" value="Peptidase_M28"/>
    <property type="match status" value="1"/>
</dbReference>
<evidence type="ECO:0000256" key="4">
    <source>
        <dbReference type="ARBA" id="ARBA00022729"/>
    </source>
</evidence>
<keyword evidence="2" id="KW-0645">Protease</keyword>
<dbReference type="SUPFAM" id="SSF52025">
    <property type="entry name" value="PA domain"/>
    <property type="match status" value="1"/>
</dbReference>
<evidence type="ECO:0000256" key="7">
    <source>
        <dbReference type="SAM" id="MobiDB-lite"/>
    </source>
</evidence>
<keyword evidence="6" id="KW-0862">Zinc</keyword>
<dbReference type="Gene3D" id="3.50.30.30">
    <property type="match status" value="1"/>
</dbReference>
<keyword evidence="3" id="KW-0479">Metal-binding</keyword>